<evidence type="ECO:0000313" key="4">
    <source>
        <dbReference type="EnsemblPlants" id="Pp3c13_12950V3.1"/>
    </source>
</evidence>
<feature type="compositionally biased region" description="Polar residues" evidence="2">
    <location>
        <begin position="1021"/>
        <end position="1038"/>
    </location>
</feature>
<dbReference type="RefSeq" id="XP_024392521.1">
    <property type="nucleotide sequence ID" value="XM_024536753.2"/>
</dbReference>
<feature type="region of interest" description="Disordered" evidence="2">
    <location>
        <begin position="554"/>
        <end position="582"/>
    </location>
</feature>
<dbReference type="FunCoup" id="A0A2K1JLQ9">
    <property type="interactions" value="1811"/>
</dbReference>
<evidence type="ECO:0000313" key="3">
    <source>
        <dbReference type="EMBL" id="PNR42471.1"/>
    </source>
</evidence>
<dbReference type="InterPro" id="IPR044694">
    <property type="entry name" value="NUP214"/>
</dbReference>
<feature type="compositionally biased region" description="Low complexity" evidence="2">
    <location>
        <begin position="567"/>
        <end position="579"/>
    </location>
</feature>
<dbReference type="PANTHER" id="PTHR34418">
    <property type="entry name" value="NUCLEAR PORE COMPLEX PROTEIN NUP214 ISOFORM X1"/>
    <property type="match status" value="1"/>
</dbReference>
<organism evidence="3">
    <name type="scientific">Physcomitrium patens</name>
    <name type="common">Spreading-leaved earth moss</name>
    <name type="synonym">Physcomitrella patens</name>
    <dbReference type="NCBI Taxonomy" id="3218"/>
    <lineage>
        <taxon>Eukaryota</taxon>
        <taxon>Viridiplantae</taxon>
        <taxon>Streptophyta</taxon>
        <taxon>Embryophyta</taxon>
        <taxon>Bryophyta</taxon>
        <taxon>Bryophytina</taxon>
        <taxon>Bryopsida</taxon>
        <taxon>Funariidae</taxon>
        <taxon>Funariales</taxon>
        <taxon>Funariaceae</taxon>
        <taxon>Physcomitrium</taxon>
    </lineage>
</organism>
<protein>
    <submittedName>
        <fullName evidence="3 4">Uncharacterized protein</fullName>
    </submittedName>
</protein>
<dbReference type="GO" id="GO:0017056">
    <property type="term" value="F:structural constituent of nuclear pore"/>
    <property type="evidence" value="ECO:0007669"/>
    <property type="project" value="InterPro"/>
</dbReference>
<feature type="region of interest" description="Disordered" evidence="2">
    <location>
        <begin position="614"/>
        <end position="707"/>
    </location>
</feature>
<accession>A0A2K1JLQ9</accession>
<dbReference type="PANTHER" id="PTHR34418:SF3">
    <property type="entry name" value="NUCLEAR PORE COMPLEX PROTEIN NUP214"/>
    <property type="match status" value="1"/>
</dbReference>
<dbReference type="STRING" id="3218.A0A2K1JLQ9"/>
<evidence type="ECO:0000256" key="2">
    <source>
        <dbReference type="SAM" id="MobiDB-lite"/>
    </source>
</evidence>
<dbReference type="GeneID" id="112290479"/>
<feature type="compositionally biased region" description="Low complexity" evidence="2">
    <location>
        <begin position="1371"/>
        <end position="1383"/>
    </location>
</feature>
<feature type="compositionally biased region" description="Low complexity" evidence="2">
    <location>
        <begin position="1201"/>
        <end position="1211"/>
    </location>
</feature>
<name>A0A2K1JLQ9_PHYPA</name>
<feature type="region of interest" description="Disordered" evidence="2">
    <location>
        <begin position="1015"/>
        <end position="1074"/>
    </location>
</feature>
<feature type="compositionally biased region" description="Polar residues" evidence="2">
    <location>
        <begin position="614"/>
        <end position="624"/>
    </location>
</feature>
<feature type="compositionally biased region" description="Low complexity" evidence="2">
    <location>
        <begin position="965"/>
        <end position="975"/>
    </location>
</feature>
<feature type="coiled-coil region" evidence="1">
    <location>
        <begin position="825"/>
        <end position="852"/>
    </location>
</feature>
<feature type="compositionally biased region" description="Polar residues" evidence="2">
    <location>
        <begin position="683"/>
        <end position="703"/>
    </location>
</feature>
<dbReference type="InterPro" id="IPR015943">
    <property type="entry name" value="WD40/YVTN_repeat-like_dom_sf"/>
</dbReference>
<feature type="region of interest" description="Disordered" evidence="2">
    <location>
        <begin position="1676"/>
        <end position="1697"/>
    </location>
</feature>
<dbReference type="EnsemblPlants" id="Pp3c13_12950V3.1">
    <property type="protein sequence ID" value="Pp3c13_12950V3.1"/>
    <property type="gene ID" value="Pp3c13_12950"/>
</dbReference>
<gene>
    <name evidence="4" type="primary">LOC112290479</name>
    <name evidence="3" type="ORF">PHYPA_017301</name>
</gene>
<evidence type="ECO:0000256" key="1">
    <source>
        <dbReference type="SAM" id="Coils"/>
    </source>
</evidence>
<dbReference type="Gene3D" id="2.130.10.10">
    <property type="entry name" value="YVTN repeat-like/Quinoprotein amine dehydrogenase"/>
    <property type="match status" value="1"/>
</dbReference>
<feature type="compositionally biased region" description="Polar residues" evidence="2">
    <location>
        <begin position="1091"/>
        <end position="1100"/>
    </location>
</feature>
<feature type="compositionally biased region" description="Acidic residues" evidence="2">
    <location>
        <begin position="1404"/>
        <end position="1414"/>
    </location>
</feature>
<feature type="compositionally biased region" description="Polar residues" evidence="2">
    <location>
        <begin position="1119"/>
        <end position="1135"/>
    </location>
</feature>
<feature type="compositionally biased region" description="Low complexity" evidence="2">
    <location>
        <begin position="1679"/>
        <end position="1697"/>
    </location>
</feature>
<feature type="compositionally biased region" description="Basic and acidic residues" evidence="2">
    <location>
        <begin position="1103"/>
        <end position="1114"/>
    </location>
</feature>
<evidence type="ECO:0000313" key="5">
    <source>
        <dbReference type="Proteomes" id="UP000006727"/>
    </source>
</evidence>
<feature type="region of interest" description="Disordered" evidence="2">
    <location>
        <begin position="1091"/>
        <end position="1184"/>
    </location>
</feature>
<feature type="compositionally biased region" description="Polar residues" evidence="2">
    <location>
        <begin position="1497"/>
        <end position="1525"/>
    </location>
</feature>
<dbReference type="Gramene" id="Pp3c13_12950V3.2">
    <property type="protein sequence ID" value="Pp3c13_12950V3.2"/>
    <property type="gene ID" value="Pp3c13_12950"/>
</dbReference>
<feature type="region of interest" description="Disordered" evidence="2">
    <location>
        <begin position="1201"/>
        <end position="1289"/>
    </location>
</feature>
<feature type="coiled-coil region" evidence="1">
    <location>
        <begin position="751"/>
        <end position="785"/>
    </location>
</feature>
<sequence>MDVTEAKRETKDILFRRIGVDLTLHDGTAGFEDGIVPVRGLEVANKFGITFVVYPGGFIVRETSGLVRMALQAKDGRSSTKVQQGDYVDVQVPGVYILSLSRDELTLAACVSEGTVRFYDVPTLFKELDNIPLESRDIPECHIKDFRWGPADDTYLILSREGQLFSGRVGETPSRLVNSDAVAVSWSPDGKHVAYLTQGGAVCVTNSRVELQHSFELPSQLGDLTENLHVESVEWIRLDAMLVSYTQTNEDGEDEECPLILVTSREGDFTKKDGTITAVSFDNTFPSIDSRVLPPASGPYMLAKYIEPWDMVIAASRRSVDDHIVTLGLPSENHEAISFELSNDTWLPRIELQENGDDNILLGLSVVTTTTDLQEADPRDDSGDTKLPACPVLMCLSLGGKLSLFLVARLDKNSLAMEFISPPSKLPKVTRSKSKSKSSGDIALEASQQSANIEIPVSQHAESKQTREGTEDEPSVISGSDANRENDGNDNDEILSRLPASGRYGKLSEALKKGPLLKGEGSLLSKETPSMPSLQTAGSSALISLGSAGTSDISHLSTVKGAPSDIGQTQQTGPTNQPPSLLTRTVPEVQSATSQTSLLSHLINSQSFSSGLFGSVGNGESTRQPTPPFQGTPPASSSFGNIRPSVQFTPTSQGPLASNLKAPESSGLFGSMGNGKGALKGLQKTNSSGARTLSGSSAKQSGVSEPEQAFYDQLEQIRRMGGELDNLMAYIEGRGEKTSGNHPPCFTKNSLNELELELRNLADNCKTAKERVEAQRQSLNNLRDENLQLEAWRLYIRSKTEQAGDNRHQELWIRRKLTPDLDVKRKRVTKAEQALKQQIAALEEHIHHLELDNRKRVVSQKGGVNINRQTSAGRSQSVQNLYSTVNGLLASADRLSQQVAQQMEVLHISAQPRTAQKIMLSVGLPSDGTSHVQTRPTFSGTVPSPLARQQSFHSPCIKAELGLPIHTTPPRRTIPSDSGVGAPSITRRRRDSMDGVQKALALAGGASPKTMIERVSHHTPSHQPNASKQYVRQRSFQESSEKISSHPRHVRRVLSSQAQSATSSSAPSILSVPKNKASSIPIGFSENSAVTNLEGSQASPFMSEREPRDIRPDSKSAVPRNSSSIAEKSVPTLTSRFGPPPGRTSSSPTSVVSTSSNVGVSYSTGSLSSNTSSESVFKLTNSNPSNPAPSFSFATAPSFAKPTGTSGTSGSMSFGKQVSNTSSSNEGATVSLPTLSSSAIGSATSNATTGVSATTKLGIGSTKSGSGFNSKPSVDSEKEDKPNFGFKPPSFGIPAFGTSSFKPVATPSSAIASPAVTSASFVPQVSISGTVLTNPSPSQVLGNHPPSSPNESASPTLDQAPSAKGSMLFGQTFTPTSTSQTPFVFPAASPPTATFSVPPITTPESDEEDMDEEQGTGGTSVGGFNLEGLGLGSCSTAQPQAPKPSLFGNSVPFGTQQTSSGFGMSSPQGQLFRPPSFSLPSAQSPPQTNVGFGFGHPTTSQAGSSPFGTAFGSTTSNPPSVNPFGTTPAGSATAFGSPAPPGAGGFGQPSQVGPGQKALGSALGTFGQTRQMGFGSTTPFGSTLSAGFGSTPSGGGLGSAATIGGFASAATGGGFASAATGGGFASAALGGGFASAATGGGFASAATGGGFTSASGASGGGFAGVTGGGFQAFGGGGQPAFSSSSPSAPSLFTQMRK</sequence>
<feature type="region of interest" description="Disordered" evidence="2">
    <location>
        <begin position="1477"/>
        <end position="1561"/>
    </location>
</feature>
<feature type="compositionally biased region" description="Polar residues" evidence="2">
    <location>
        <begin position="633"/>
        <end position="656"/>
    </location>
</feature>
<dbReference type="KEGG" id="ppp:112290479"/>
<feature type="compositionally biased region" description="Low complexity" evidence="2">
    <location>
        <begin position="1053"/>
        <end position="1073"/>
    </location>
</feature>
<dbReference type="OrthoDB" id="248320at2759"/>
<dbReference type="EMBL" id="ABEU02000013">
    <property type="protein sequence ID" value="PNR42471.1"/>
    <property type="molecule type" value="Genomic_DNA"/>
</dbReference>
<feature type="compositionally biased region" description="Low complexity" evidence="2">
    <location>
        <begin position="1528"/>
        <end position="1537"/>
    </location>
</feature>
<dbReference type="SUPFAM" id="SSF117289">
    <property type="entry name" value="Nucleoporin domain"/>
    <property type="match status" value="1"/>
</dbReference>
<feature type="compositionally biased region" description="Low complexity" evidence="2">
    <location>
        <begin position="1143"/>
        <end position="1184"/>
    </location>
</feature>
<keyword evidence="1" id="KW-0175">Coiled coil</keyword>
<dbReference type="GO" id="GO:0006405">
    <property type="term" value="P:RNA export from nucleus"/>
    <property type="evidence" value="ECO:0007669"/>
    <property type="project" value="InterPro"/>
</dbReference>
<feature type="region of interest" description="Disordered" evidence="2">
    <location>
        <begin position="965"/>
        <end position="995"/>
    </location>
</feature>
<feature type="compositionally biased region" description="Polar residues" evidence="2">
    <location>
        <begin position="1349"/>
        <end position="1359"/>
    </location>
</feature>
<feature type="region of interest" description="Disordered" evidence="2">
    <location>
        <begin position="424"/>
        <end position="500"/>
    </location>
</feature>
<feature type="compositionally biased region" description="Polar residues" evidence="2">
    <location>
        <begin position="1478"/>
        <end position="1490"/>
    </location>
</feature>
<dbReference type="OMA" id="KWVKESA"/>
<dbReference type="EnsemblPlants" id="Pp3c13_12950V3.2">
    <property type="protein sequence ID" value="Pp3c13_12950V3.2"/>
    <property type="gene ID" value="Pp3c13_12950"/>
</dbReference>
<reference evidence="3 5" key="2">
    <citation type="journal article" date="2018" name="Plant J.">
        <title>The Physcomitrella patens chromosome-scale assembly reveals moss genome structure and evolution.</title>
        <authorList>
            <person name="Lang D."/>
            <person name="Ullrich K.K."/>
            <person name="Murat F."/>
            <person name="Fuchs J."/>
            <person name="Jenkins J."/>
            <person name="Haas F.B."/>
            <person name="Piednoel M."/>
            <person name="Gundlach H."/>
            <person name="Van Bel M."/>
            <person name="Meyberg R."/>
            <person name="Vives C."/>
            <person name="Morata J."/>
            <person name="Symeonidi A."/>
            <person name="Hiss M."/>
            <person name="Muchero W."/>
            <person name="Kamisugi Y."/>
            <person name="Saleh O."/>
            <person name="Blanc G."/>
            <person name="Decker E.L."/>
            <person name="van Gessel N."/>
            <person name="Grimwood J."/>
            <person name="Hayes R.D."/>
            <person name="Graham S.W."/>
            <person name="Gunter L.E."/>
            <person name="McDaniel S.F."/>
            <person name="Hoernstein S.N.W."/>
            <person name="Larsson A."/>
            <person name="Li F.W."/>
            <person name="Perroud P.F."/>
            <person name="Phillips J."/>
            <person name="Ranjan P."/>
            <person name="Rokshar D.S."/>
            <person name="Rothfels C.J."/>
            <person name="Schneider L."/>
            <person name="Shu S."/>
            <person name="Stevenson D.W."/>
            <person name="Thummler F."/>
            <person name="Tillich M."/>
            <person name="Villarreal Aguilar J.C."/>
            <person name="Widiez T."/>
            <person name="Wong G.K."/>
            <person name="Wymore A."/>
            <person name="Zhang Y."/>
            <person name="Zimmer A.D."/>
            <person name="Quatrano R.S."/>
            <person name="Mayer K.F.X."/>
            <person name="Goodstein D."/>
            <person name="Casacuberta J.M."/>
            <person name="Vandepoele K."/>
            <person name="Reski R."/>
            <person name="Cuming A.C."/>
            <person name="Tuskan G.A."/>
            <person name="Maumus F."/>
            <person name="Salse J."/>
            <person name="Schmutz J."/>
            <person name="Rensing S.A."/>
        </authorList>
    </citation>
    <scope>NUCLEOTIDE SEQUENCE [LARGE SCALE GENOMIC DNA]</scope>
    <source>
        <strain evidence="4 5">cv. Gransden 2004</strain>
    </source>
</reference>
<feature type="compositionally biased region" description="Polar residues" evidence="2">
    <location>
        <begin position="1212"/>
        <end position="1273"/>
    </location>
</feature>
<keyword evidence="5" id="KW-1185">Reference proteome</keyword>
<proteinExistence type="predicted"/>
<dbReference type="Gramene" id="Pp3c13_12950V3.1">
    <property type="protein sequence ID" value="Pp3c13_12950V3.1"/>
    <property type="gene ID" value="Pp3c13_12950"/>
</dbReference>
<reference evidence="4" key="3">
    <citation type="submission" date="2020-12" db="UniProtKB">
        <authorList>
            <consortium name="EnsemblPlants"/>
        </authorList>
    </citation>
    <scope>IDENTIFICATION</scope>
</reference>
<reference evidence="3 5" key="1">
    <citation type="journal article" date="2008" name="Science">
        <title>The Physcomitrella genome reveals evolutionary insights into the conquest of land by plants.</title>
        <authorList>
            <person name="Rensing S."/>
            <person name="Lang D."/>
            <person name="Zimmer A."/>
            <person name="Terry A."/>
            <person name="Salamov A."/>
            <person name="Shapiro H."/>
            <person name="Nishiyama T."/>
            <person name="Perroud P.-F."/>
            <person name="Lindquist E."/>
            <person name="Kamisugi Y."/>
            <person name="Tanahashi T."/>
            <person name="Sakakibara K."/>
            <person name="Fujita T."/>
            <person name="Oishi K."/>
            <person name="Shin-I T."/>
            <person name="Kuroki Y."/>
            <person name="Toyoda A."/>
            <person name="Suzuki Y."/>
            <person name="Hashimoto A."/>
            <person name="Yamaguchi K."/>
            <person name="Sugano A."/>
            <person name="Kohara Y."/>
            <person name="Fujiyama A."/>
            <person name="Anterola A."/>
            <person name="Aoki S."/>
            <person name="Ashton N."/>
            <person name="Barbazuk W.B."/>
            <person name="Barker E."/>
            <person name="Bennetzen J."/>
            <person name="Bezanilla M."/>
            <person name="Blankenship R."/>
            <person name="Cho S.H."/>
            <person name="Dutcher S."/>
            <person name="Estelle M."/>
            <person name="Fawcett J.A."/>
            <person name="Gundlach H."/>
            <person name="Hanada K."/>
            <person name="Heyl A."/>
            <person name="Hicks K.A."/>
            <person name="Hugh J."/>
            <person name="Lohr M."/>
            <person name="Mayer K."/>
            <person name="Melkozernov A."/>
            <person name="Murata T."/>
            <person name="Nelson D."/>
            <person name="Pils B."/>
            <person name="Prigge M."/>
            <person name="Reiss B."/>
            <person name="Renner T."/>
            <person name="Rombauts S."/>
            <person name="Rushton P."/>
            <person name="Sanderfoot A."/>
            <person name="Schween G."/>
            <person name="Shiu S.-H."/>
            <person name="Stueber K."/>
            <person name="Theodoulou F.L."/>
            <person name="Tu H."/>
            <person name="Van de Peer Y."/>
            <person name="Verrier P.J."/>
            <person name="Waters E."/>
            <person name="Wood A."/>
            <person name="Yang L."/>
            <person name="Cove D."/>
            <person name="Cuming A."/>
            <person name="Hasebe M."/>
            <person name="Lucas S."/>
            <person name="Mishler D.B."/>
            <person name="Reski R."/>
            <person name="Grigoriev I."/>
            <person name="Quatrano R.S."/>
            <person name="Boore J.L."/>
        </authorList>
    </citation>
    <scope>NUCLEOTIDE SEQUENCE [LARGE SCALE GENOMIC DNA]</scope>
    <source>
        <strain evidence="4 5">cv. Gransden 2004</strain>
    </source>
</reference>
<dbReference type="Proteomes" id="UP000006727">
    <property type="component" value="Chromosome 13"/>
</dbReference>
<dbReference type="PaxDb" id="3218-PP1S5_110V6.1"/>
<feature type="region of interest" description="Disordered" evidence="2">
    <location>
        <begin position="1333"/>
        <end position="1424"/>
    </location>
</feature>